<protein>
    <submittedName>
        <fullName evidence="1">Uncharacterized protein</fullName>
    </submittedName>
</protein>
<proteinExistence type="predicted"/>
<keyword evidence="2" id="KW-1185">Reference proteome</keyword>
<dbReference type="AlphaFoldDB" id="A0A0L0MF97"/>
<dbReference type="OrthoDB" id="8874515at2"/>
<evidence type="ECO:0000313" key="2">
    <source>
        <dbReference type="Proteomes" id="UP000036959"/>
    </source>
</evidence>
<dbReference type="EMBL" id="LFJJ01000037">
    <property type="protein sequence ID" value="KND60976.1"/>
    <property type="molecule type" value="Genomic_DNA"/>
</dbReference>
<organism evidence="1 2">
    <name type="scientific">Candidatus Burkholderia verschuerenii</name>
    <dbReference type="NCBI Taxonomy" id="242163"/>
    <lineage>
        <taxon>Bacteria</taxon>
        <taxon>Pseudomonadati</taxon>
        <taxon>Pseudomonadota</taxon>
        <taxon>Betaproteobacteria</taxon>
        <taxon>Burkholderiales</taxon>
        <taxon>Burkholderiaceae</taxon>
        <taxon>Burkholderia</taxon>
    </lineage>
</organism>
<accession>A0A0L0MF97</accession>
<comment type="caution">
    <text evidence="1">The sequence shown here is derived from an EMBL/GenBank/DDBJ whole genome shotgun (WGS) entry which is preliminary data.</text>
</comment>
<dbReference type="RefSeq" id="WP_050453129.1">
    <property type="nucleotide sequence ID" value="NZ_LFJJ01000037.1"/>
</dbReference>
<dbReference type="PATRIC" id="fig|242163.4.peg.4862"/>
<sequence>MTTIKDERDEREAKAEQIAAQMPEDRGGILCEAMAAIDAIDAAVLACDDGAAEAAALRYEAAIWKLNGKTYFGCMAGPDAGGVIARKVCSAPDGTAPKWGQAGEFVATVQGTRALVSVSEGFGVRSTHFEFRAVDLDRPFISQTGYRSCFATPTGGATVKQAAEAMLAEHMSNGMCMVGDDYRVRRVEDERPWLAELATQPVEAFADATGQLGFSF</sequence>
<reference evidence="2" key="1">
    <citation type="submission" date="2015-06" db="EMBL/GenBank/DDBJ databases">
        <title>Comparative genomics of Burkholderia leaf nodule symbionts.</title>
        <authorList>
            <person name="Carlier A."/>
            <person name="Eberl L."/>
            <person name="Pinto-Carbo M."/>
        </authorList>
    </citation>
    <scope>NUCLEOTIDE SEQUENCE [LARGE SCALE GENOMIC DNA]</scope>
    <source>
        <strain evidence="2">UZHbot4</strain>
    </source>
</reference>
<gene>
    <name evidence="1" type="ORF">BVER_00857c</name>
</gene>
<evidence type="ECO:0000313" key="1">
    <source>
        <dbReference type="EMBL" id="KND60976.1"/>
    </source>
</evidence>
<dbReference type="Proteomes" id="UP000036959">
    <property type="component" value="Unassembled WGS sequence"/>
</dbReference>
<name>A0A0L0MF97_9BURK</name>